<dbReference type="GO" id="GO:0000160">
    <property type="term" value="P:phosphorelay signal transduction system"/>
    <property type="evidence" value="ECO:0007669"/>
    <property type="project" value="InterPro"/>
</dbReference>
<dbReference type="Pfam" id="PF00072">
    <property type="entry name" value="Response_reg"/>
    <property type="match status" value="1"/>
</dbReference>
<reference evidence="2 3" key="1">
    <citation type="submission" date="2016-07" db="EMBL/GenBank/DDBJ databases">
        <title>Draft genome of Scalindua rubra, obtained from a brine-seawater interface in the Red Sea, sheds light on salt adaptation in anammox bacteria.</title>
        <authorList>
            <person name="Speth D.R."/>
            <person name="Lagkouvardos I."/>
            <person name="Wang Y."/>
            <person name="Qian P.-Y."/>
            <person name="Dutilh B.E."/>
            <person name="Jetten M.S."/>
        </authorList>
    </citation>
    <scope>NUCLEOTIDE SEQUENCE [LARGE SCALE GENOMIC DNA]</scope>
    <source>
        <strain evidence="2">BSI-1</strain>
    </source>
</reference>
<name>A0A1E3XG59_9BACT</name>
<sequence length="165" mass="18619">MVRSSAEPHSKPLSNHCGNDRKRLSCLVCATKTDLFKEAGVGYYMKKVLIVGHCNVDHPQITSLIENNFSAEVTRVKLLKKAIGYLEKQDYDLVIINRIGAFDQEDGIELIKEIKKDGRFKPSVMMVTNYKDQMDKAIESGAVPGYSKEKLYDKETIELLGEYLG</sequence>
<dbReference type="SUPFAM" id="SSF52172">
    <property type="entry name" value="CheY-like"/>
    <property type="match status" value="1"/>
</dbReference>
<dbReference type="CDD" id="cd00156">
    <property type="entry name" value="REC"/>
    <property type="match status" value="1"/>
</dbReference>
<dbReference type="Gene3D" id="3.40.50.2300">
    <property type="match status" value="1"/>
</dbReference>
<dbReference type="InterPro" id="IPR001789">
    <property type="entry name" value="Sig_transdc_resp-reg_receiver"/>
</dbReference>
<feature type="domain" description="Response regulatory" evidence="1">
    <location>
        <begin position="60"/>
        <end position="143"/>
    </location>
</feature>
<evidence type="ECO:0000313" key="3">
    <source>
        <dbReference type="Proteomes" id="UP000094056"/>
    </source>
</evidence>
<dbReference type="EMBL" id="MAYW01000003">
    <property type="protein sequence ID" value="ODS34611.1"/>
    <property type="molecule type" value="Genomic_DNA"/>
</dbReference>
<dbReference type="AlphaFoldDB" id="A0A1E3XG59"/>
<accession>A0A1E3XG59</accession>
<evidence type="ECO:0000313" key="2">
    <source>
        <dbReference type="EMBL" id="ODS34611.1"/>
    </source>
</evidence>
<organism evidence="2 3">
    <name type="scientific">Candidatus Scalindua rubra</name>
    <dbReference type="NCBI Taxonomy" id="1872076"/>
    <lineage>
        <taxon>Bacteria</taxon>
        <taxon>Pseudomonadati</taxon>
        <taxon>Planctomycetota</taxon>
        <taxon>Candidatus Brocadiia</taxon>
        <taxon>Candidatus Brocadiales</taxon>
        <taxon>Candidatus Scalinduaceae</taxon>
        <taxon>Candidatus Scalindua</taxon>
    </lineage>
</organism>
<proteinExistence type="predicted"/>
<evidence type="ECO:0000259" key="1">
    <source>
        <dbReference type="Pfam" id="PF00072"/>
    </source>
</evidence>
<protein>
    <submittedName>
        <fullName evidence="2">Response regulator receiver domain protein</fullName>
    </submittedName>
</protein>
<dbReference type="InterPro" id="IPR011006">
    <property type="entry name" value="CheY-like_superfamily"/>
</dbReference>
<dbReference type="Proteomes" id="UP000094056">
    <property type="component" value="Unassembled WGS sequence"/>
</dbReference>
<gene>
    <name evidence="2" type="ORF">SCARUB_00191</name>
</gene>
<comment type="caution">
    <text evidence="2">The sequence shown here is derived from an EMBL/GenBank/DDBJ whole genome shotgun (WGS) entry which is preliminary data.</text>
</comment>